<dbReference type="AlphaFoldDB" id="A8Y266"/>
<dbReference type="KEGG" id="cbr:CBG_22338"/>
<dbReference type="PANTHER" id="PTHR37432">
    <property type="entry name" value="PROTEIN CBG21304"/>
    <property type="match status" value="1"/>
</dbReference>
<accession>A8Y266</accession>
<protein>
    <submittedName>
        <fullName evidence="2">Protein CBG22338</fullName>
    </submittedName>
</protein>
<dbReference type="WormBase" id="CBG22338">
    <property type="protein sequence ID" value="CBP12149"/>
    <property type="gene ID" value="WBGene00040928"/>
</dbReference>
<organism evidence="2 3">
    <name type="scientific">Caenorhabditis briggsae</name>
    <dbReference type="NCBI Taxonomy" id="6238"/>
    <lineage>
        <taxon>Eukaryota</taxon>
        <taxon>Metazoa</taxon>
        <taxon>Ecdysozoa</taxon>
        <taxon>Nematoda</taxon>
        <taxon>Chromadorea</taxon>
        <taxon>Rhabditida</taxon>
        <taxon>Rhabditina</taxon>
        <taxon>Rhabditomorpha</taxon>
        <taxon>Rhabditoidea</taxon>
        <taxon>Rhabditidae</taxon>
        <taxon>Peloderinae</taxon>
        <taxon>Caenorhabditis</taxon>
    </lineage>
</organism>
<dbReference type="InterPro" id="IPR008906">
    <property type="entry name" value="HATC_C_dom"/>
</dbReference>
<evidence type="ECO:0000259" key="1">
    <source>
        <dbReference type="Pfam" id="PF05699"/>
    </source>
</evidence>
<proteinExistence type="predicted"/>
<dbReference type="InterPro" id="IPR012337">
    <property type="entry name" value="RNaseH-like_sf"/>
</dbReference>
<dbReference type="GeneID" id="8589178"/>
<dbReference type="InParanoid" id="A8Y266"/>
<keyword evidence="3" id="KW-1185">Reference proteome</keyword>
<dbReference type="STRING" id="6238.A8Y266"/>
<dbReference type="Proteomes" id="UP000008549">
    <property type="component" value="Unassembled WGS sequence"/>
</dbReference>
<evidence type="ECO:0000313" key="2">
    <source>
        <dbReference type="EMBL" id="CAP38958.1"/>
    </source>
</evidence>
<dbReference type="eggNOG" id="ENOG502RT6F">
    <property type="taxonomic scope" value="Eukaryota"/>
</dbReference>
<dbReference type="SUPFAM" id="SSF53098">
    <property type="entry name" value="Ribonuclease H-like"/>
    <property type="match status" value="1"/>
</dbReference>
<dbReference type="GO" id="GO:0046983">
    <property type="term" value="F:protein dimerization activity"/>
    <property type="evidence" value="ECO:0007669"/>
    <property type="project" value="InterPro"/>
</dbReference>
<name>A8Y266_CAEBR</name>
<dbReference type="Pfam" id="PF05699">
    <property type="entry name" value="Dimer_Tnp_hAT"/>
    <property type="match status" value="1"/>
</dbReference>
<gene>
    <name evidence="2 4" type="ORF">CBG22338</name>
    <name evidence="2" type="ORF">CBG_22338</name>
</gene>
<dbReference type="CTD" id="8589178"/>
<evidence type="ECO:0000313" key="4">
    <source>
        <dbReference type="WormBase" id="CBG22338"/>
    </source>
</evidence>
<feature type="domain" description="HAT C-terminal dimerisation" evidence="1">
    <location>
        <begin position="167"/>
        <end position="237"/>
    </location>
</feature>
<dbReference type="PANTHER" id="PTHR37432:SF1">
    <property type="entry name" value="HAT C-TERMINAL DIMERISATION DOMAIN-CONTAINING PROTEIN-RELATED"/>
    <property type="match status" value="1"/>
</dbReference>
<sequence>MEDFTMKGEMEGVRFQKALSSEKYGLKQYVPTRWFSEFDCVESVMQSIDSLTMAVDNFPKEASNYLNELSKIESRVLFKELSQVIQPLKECSKYFQIDIDVQRIVDSEMEKIISVLPKRNGKDYICSDASSSPQATPKRAMTFVEKCLSKSSAPSPISLIEERIYYERDSRQCQPQIYWPMVKSIYPKLGKVAWKFFGVPTTESDVERSFSILKNVYTSNRLSLESKFLENLMLIKEMP</sequence>
<dbReference type="RefSeq" id="XP_002647179.1">
    <property type="nucleotide sequence ID" value="XM_002647133.1"/>
</dbReference>
<dbReference type="EMBL" id="HE600912">
    <property type="protein sequence ID" value="CAP38958.1"/>
    <property type="molecule type" value="Genomic_DNA"/>
</dbReference>
<reference evidence="2 3" key="2">
    <citation type="journal article" date="2011" name="PLoS Genet.">
        <title>Caenorhabditis briggsae recombinant inbred line genotypes reveal inter-strain incompatibility and the evolution of recombination.</title>
        <authorList>
            <person name="Ross J.A."/>
            <person name="Koboldt D.C."/>
            <person name="Staisch J.E."/>
            <person name="Chamberlin H.M."/>
            <person name="Gupta B.P."/>
            <person name="Miller R.D."/>
            <person name="Baird S.E."/>
            <person name="Haag E.S."/>
        </authorList>
    </citation>
    <scope>NUCLEOTIDE SEQUENCE [LARGE SCALE GENOMIC DNA]</scope>
    <source>
        <strain evidence="2 3">AF16</strain>
    </source>
</reference>
<evidence type="ECO:0000313" key="3">
    <source>
        <dbReference type="Proteomes" id="UP000008549"/>
    </source>
</evidence>
<reference evidence="2 3" key="1">
    <citation type="journal article" date="2003" name="PLoS Biol.">
        <title>The genome sequence of Caenorhabditis briggsae: a platform for comparative genomics.</title>
        <authorList>
            <person name="Stein L.D."/>
            <person name="Bao Z."/>
            <person name="Blasiar D."/>
            <person name="Blumenthal T."/>
            <person name="Brent M.R."/>
            <person name="Chen N."/>
            <person name="Chinwalla A."/>
            <person name="Clarke L."/>
            <person name="Clee C."/>
            <person name="Coghlan A."/>
            <person name="Coulson A."/>
            <person name="D'Eustachio P."/>
            <person name="Fitch D.H."/>
            <person name="Fulton L.A."/>
            <person name="Fulton R.E."/>
            <person name="Griffiths-Jones S."/>
            <person name="Harris T.W."/>
            <person name="Hillier L.W."/>
            <person name="Kamath R."/>
            <person name="Kuwabara P.E."/>
            <person name="Mardis E.R."/>
            <person name="Marra M.A."/>
            <person name="Miner T.L."/>
            <person name="Minx P."/>
            <person name="Mullikin J.C."/>
            <person name="Plumb R.W."/>
            <person name="Rogers J."/>
            <person name="Schein J.E."/>
            <person name="Sohrmann M."/>
            <person name="Spieth J."/>
            <person name="Stajich J.E."/>
            <person name="Wei C."/>
            <person name="Willey D."/>
            <person name="Wilson R.K."/>
            <person name="Durbin R."/>
            <person name="Waterston R.H."/>
        </authorList>
    </citation>
    <scope>NUCLEOTIDE SEQUENCE [LARGE SCALE GENOMIC DNA]</scope>
    <source>
        <strain evidence="2 3">AF16</strain>
    </source>
</reference>
<dbReference type="HOGENOM" id="CLU_1162037_0_0_1"/>